<evidence type="ECO:0000256" key="1">
    <source>
        <dbReference type="SAM" id="MobiDB-lite"/>
    </source>
</evidence>
<dbReference type="InterPro" id="IPR015915">
    <property type="entry name" value="Kelch-typ_b-propeller"/>
</dbReference>
<organism evidence="2 3">
    <name type="scientific">Leptomonas pyrrhocoris</name>
    <name type="common">Firebug parasite</name>
    <dbReference type="NCBI Taxonomy" id="157538"/>
    <lineage>
        <taxon>Eukaryota</taxon>
        <taxon>Discoba</taxon>
        <taxon>Euglenozoa</taxon>
        <taxon>Kinetoplastea</taxon>
        <taxon>Metakinetoplastina</taxon>
        <taxon>Trypanosomatida</taxon>
        <taxon>Trypanosomatidae</taxon>
        <taxon>Leishmaniinae</taxon>
        <taxon>Leptomonas</taxon>
    </lineage>
</organism>
<protein>
    <submittedName>
        <fullName evidence="2">Uncharacterized protein</fullName>
    </submittedName>
</protein>
<dbReference type="InterPro" id="IPR006652">
    <property type="entry name" value="Kelch_1"/>
</dbReference>
<evidence type="ECO:0000313" key="2">
    <source>
        <dbReference type="EMBL" id="KPA84832.1"/>
    </source>
</evidence>
<comment type="caution">
    <text evidence="2">The sequence shown here is derived from an EMBL/GenBank/DDBJ whole genome shotgun (WGS) entry which is preliminary data.</text>
</comment>
<dbReference type="Proteomes" id="UP000037923">
    <property type="component" value="Unassembled WGS sequence"/>
</dbReference>
<feature type="region of interest" description="Disordered" evidence="1">
    <location>
        <begin position="226"/>
        <end position="256"/>
    </location>
</feature>
<feature type="compositionally biased region" description="Low complexity" evidence="1">
    <location>
        <begin position="235"/>
        <end position="244"/>
    </location>
</feature>
<dbReference type="EMBL" id="LGTL01000002">
    <property type="protein sequence ID" value="KPA84832.1"/>
    <property type="molecule type" value="Genomic_DNA"/>
</dbReference>
<feature type="compositionally biased region" description="Basic and acidic residues" evidence="1">
    <location>
        <begin position="176"/>
        <end position="185"/>
    </location>
</feature>
<name>A0A0N0DZ35_LEPPY</name>
<feature type="compositionally biased region" description="Low complexity" evidence="1">
    <location>
        <begin position="163"/>
        <end position="175"/>
    </location>
</feature>
<dbReference type="OrthoDB" id="271578at2759"/>
<feature type="compositionally biased region" description="Polar residues" evidence="1">
    <location>
        <begin position="245"/>
        <end position="256"/>
    </location>
</feature>
<dbReference type="AlphaFoldDB" id="A0A0N0DZ35"/>
<evidence type="ECO:0000313" key="3">
    <source>
        <dbReference type="Proteomes" id="UP000037923"/>
    </source>
</evidence>
<proteinExistence type="predicted"/>
<dbReference type="Gene3D" id="2.120.10.80">
    <property type="entry name" value="Kelch-type beta propeller"/>
    <property type="match status" value="1"/>
</dbReference>
<dbReference type="PANTHER" id="PTHR23244:SF471">
    <property type="entry name" value="GUANINE NUCLEOTIDE-BINDING PROTEIN SUBUNIT BETA 1-RELATED"/>
    <property type="match status" value="1"/>
</dbReference>
<dbReference type="RefSeq" id="XP_015663271.1">
    <property type="nucleotide sequence ID" value="XM_015797751.1"/>
</dbReference>
<gene>
    <name evidence="2" type="ORF">ABB37_01304</name>
</gene>
<accession>A0A0N0DZ35</accession>
<dbReference type="SUPFAM" id="SSF117281">
    <property type="entry name" value="Kelch motif"/>
    <property type="match status" value="1"/>
</dbReference>
<reference evidence="2 3" key="1">
    <citation type="submission" date="2015-07" db="EMBL/GenBank/DDBJ databases">
        <title>High-quality genome of monoxenous trypanosomatid Leptomonas pyrrhocoris.</title>
        <authorList>
            <person name="Flegontov P."/>
            <person name="Butenko A."/>
            <person name="Firsov S."/>
            <person name="Vlcek C."/>
            <person name="Logacheva M.D."/>
            <person name="Field M."/>
            <person name="Filatov D."/>
            <person name="Flegontova O."/>
            <person name="Gerasimov E."/>
            <person name="Jackson A.P."/>
            <person name="Kelly S."/>
            <person name="Opperdoes F."/>
            <person name="O'Reilly A."/>
            <person name="Votypka J."/>
            <person name="Yurchenko V."/>
            <person name="Lukes J."/>
        </authorList>
    </citation>
    <scope>NUCLEOTIDE SEQUENCE [LARGE SCALE GENOMIC DNA]</scope>
    <source>
        <strain evidence="2">H10</strain>
    </source>
</reference>
<dbReference type="OMA" id="VWVRVCP"/>
<dbReference type="VEuPathDB" id="TriTrypDB:LpyrH10_02_2780"/>
<sequence>MLSTDHGFSTSVKRSGHAACWCAALGGIVQFGGWPPSEQLSDVVRHEGSNCPLFYMPVTTVARHLHRADQRRRVDSLEAALAHHRQYRLRELLNLASDSTPGTPQTISVEDGLPVVGEGVAATAPLSPPPSALSMTTEEASERGFVYDEGYVSDVAESEGDASESVSSAFSSTDSAPHRMRDAAHDAAPAQPTQSPHLSALEAPAPPPNVTTPTITVELLRQVTEETEDRRTDRAAAASTITASHGGTTLSRGTQTGPAISSTLHSLVKSGLPAVNREAPPRQRDTQEVLGKYTVRPLRWHQICPPVAPRTRHGHHLVSCGDRLYVIGGSYWAHGNALASTDMVYDTRKKTWQQVPSLFSPRFCAALARSNAVPTAKGALASTAPTDASGEPPVCEEQVLYYFGGLNYSRELTNTLYRLWLPQGALEELPQYGAAPREQFKGILVCDIQRECSPAERKRGERAVGHLFYMDGMQNGRPMAPYLRVYNVATGIWVRVCPSPDLVRSQVSLLQYEAVADGNTYAVETAAVRPTRLKRFEVVGGMPSRRGKQRRSGMCYSFDAAQQRFDYSHALPVPGLTAHCTIPLPALSEEDVHTNSGNATAAAEVHLHLLADGVTSVAAYRAALALLREKYGVWSVCCGGNEDGSDAEQNSLGVPVGWLYLFAPRTIPLSEVARVQIDGLRIPMTALSAQKDELLDELF</sequence>
<feature type="region of interest" description="Disordered" evidence="1">
    <location>
        <begin position="156"/>
        <end position="212"/>
    </location>
</feature>
<dbReference type="RefSeq" id="XP_015663270.1">
    <property type="nucleotide sequence ID" value="XM_015797750.1"/>
</dbReference>
<dbReference type="GeneID" id="26901599"/>
<dbReference type="Pfam" id="PF01344">
    <property type="entry name" value="Kelch_1"/>
    <property type="match status" value="1"/>
</dbReference>
<dbReference type="PANTHER" id="PTHR23244">
    <property type="entry name" value="KELCH REPEAT DOMAIN"/>
    <property type="match status" value="1"/>
</dbReference>
<keyword evidence="3" id="KW-1185">Reference proteome</keyword>
<dbReference type="EMBL" id="LGTL01000002">
    <property type="protein sequence ID" value="KPA84831.1"/>
    <property type="molecule type" value="Genomic_DNA"/>
</dbReference>